<dbReference type="Pfam" id="PF13795">
    <property type="entry name" value="HupE_UreJ_2"/>
    <property type="match status" value="1"/>
</dbReference>
<keyword evidence="1" id="KW-0812">Transmembrane</keyword>
<proteinExistence type="predicted"/>
<feature type="transmembrane region" description="Helical" evidence="1">
    <location>
        <begin position="229"/>
        <end position="247"/>
    </location>
</feature>
<keyword evidence="2" id="KW-0732">Signal</keyword>
<gene>
    <name evidence="3" type="ORF">J2W36_001372</name>
</gene>
<dbReference type="RefSeq" id="WP_307688949.1">
    <property type="nucleotide sequence ID" value="NZ_JAUSRO010000004.1"/>
</dbReference>
<evidence type="ECO:0000313" key="3">
    <source>
        <dbReference type="EMBL" id="MDP9899127.1"/>
    </source>
</evidence>
<dbReference type="Proteomes" id="UP001226867">
    <property type="component" value="Unassembled WGS sequence"/>
</dbReference>
<organism evidence="3 4">
    <name type="scientific">Variovorax ginsengisoli</name>
    <dbReference type="NCBI Taxonomy" id="363844"/>
    <lineage>
        <taxon>Bacteria</taxon>
        <taxon>Pseudomonadati</taxon>
        <taxon>Pseudomonadota</taxon>
        <taxon>Betaproteobacteria</taxon>
        <taxon>Burkholderiales</taxon>
        <taxon>Comamonadaceae</taxon>
        <taxon>Variovorax</taxon>
    </lineage>
</organism>
<keyword evidence="1" id="KW-0472">Membrane</keyword>
<comment type="caution">
    <text evidence="3">The sequence shown here is derived from an EMBL/GenBank/DDBJ whole genome shotgun (WGS) entry which is preliminary data.</text>
</comment>
<feature type="signal peptide" evidence="2">
    <location>
        <begin position="1"/>
        <end position="26"/>
    </location>
</feature>
<feature type="transmembrane region" description="Helical" evidence="1">
    <location>
        <begin position="298"/>
        <end position="319"/>
    </location>
</feature>
<dbReference type="EMBL" id="JAUSRO010000004">
    <property type="protein sequence ID" value="MDP9899127.1"/>
    <property type="molecule type" value="Genomic_DNA"/>
</dbReference>
<keyword evidence="1" id="KW-1133">Transmembrane helix</keyword>
<sequence>MKAMWRLALRALFALAVGWHAAGAGAHEMSIAEMTMREVATGQFVWSWGVPGKNRPVSEELTPIWPEGCTGDAQTVQCAGPMAGTLAIDGVGKAYSAALVHIYWRDGQQSVHTLSGAQPSVQLFGGARDERGGLELAKVYGILGVEHILSGIDHLLFVIGLLFLVGLNKRLIGTISAFTLAHSFTLAASALGWLTLRSPPVEATIALSIVLVAAEALHDRQTWSRRWPALVAFLFGLIHGLGFAGALKDIGLPQQNILVALLSFNLGVEAGQLMVVALAWGLTVLLRRYSFAPLVKRPALYGIGALASFWTISRIVAIAG</sequence>
<keyword evidence="4" id="KW-1185">Reference proteome</keyword>
<name>A0ABT9S452_9BURK</name>
<reference evidence="3 4" key="1">
    <citation type="submission" date="2023-07" db="EMBL/GenBank/DDBJ databases">
        <title>Sorghum-associated microbial communities from plants grown in Nebraska, USA.</title>
        <authorList>
            <person name="Schachtman D."/>
        </authorList>
    </citation>
    <scope>NUCLEOTIDE SEQUENCE [LARGE SCALE GENOMIC DNA]</scope>
    <source>
        <strain evidence="3 4">DS1607</strain>
    </source>
</reference>
<evidence type="ECO:0000313" key="4">
    <source>
        <dbReference type="Proteomes" id="UP001226867"/>
    </source>
</evidence>
<accession>A0ABT9S452</accession>
<dbReference type="InterPro" id="IPR032809">
    <property type="entry name" value="Put_HupE_UreJ"/>
</dbReference>
<feature type="chain" id="PRO_5047021422" evidence="2">
    <location>
        <begin position="27"/>
        <end position="320"/>
    </location>
</feature>
<feature type="transmembrane region" description="Helical" evidence="1">
    <location>
        <begin position="148"/>
        <end position="167"/>
    </location>
</feature>
<evidence type="ECO:0000256" key="2">
    <source>
        <dbReference type="SAM" id="SignalP"/>
    </source>
</evidence>
<evidence type="ECO:0000256" key="1">
    <source>
        <dbReference type="SAM" id="Phobius"/>
    </source>
</evidence>
<protein>
    <submittedName>
        <fullName evidence="3">Hydrogenase/urease accessory protein HupE</fullName>
    </submittedName>
</protein>
<feature type="transmembrane region" description="Helical" evidence="1">
    <location>
        <begin position="259"/>
        <end position="286"/>
    </location>
</feature>
<feature type="transmembrane region" description="Helical" evidence="1">
    <location>
        <begin position="200"/>
        <end position="217"/>
    </location>
</feature>
<feature type="transmembrane region" description="Helical" evidence="1">
    <location>
        <begin position="174"/>
        <end position="194"/>
    </location>
</feature>